<proteinExistence type="predicted"/>
<dbReference type="EMBL" id="MU070271">
    <property type="protein sequence ID" value="KAF5828613.1"/>
    <property type="molecule type" value="Genomic_DNA"/>
</dbReference>
<feature type="compositionally biased region" description="Low complexity" evidence="1">
    <location>
        <begin position="714"/>
        <end position="724"/>
    </location>
</feature>
<evidence type="ECO:0000256" key="1">
    <source>
        <dbReference type="SAM" id="MobiDB-lite"/>
    </source>
</evidence>
<comment type="caution">
    <text evidence="2">The sequence shown here is derived from an EMBL/GenBank/DDBJ whole genome shotgun (WGS) entry which is preliminary data.</text>
</comment>
<feature type="region of interest" description="Disordered" evidence="1">
    <location>
        <begin position="492"/>
        <end position="527"/>
    </location>
</feature>
<feature type="compositionally biased region" description="Polar residues" evidence="1">
    <location>
        <begin position="36"/>
        <end position="48"/>
    </location>
</feature>
<sequence length="1086" mass="116790">MQNARASLRTWLSSSSPRPASASRNASPQNGKRPRSSSYLRPTLTSKAQPMARSPSVPSESQLSRAPSVPISKGWVQPEGNFERAYRTAYGVVMQFAHGADGAEPGTGVDSVYVDLWMQIQQAKQQRDEADARAKDMELKWMVVAREAEYNKRRVQDLVRAAKQAAKKYSETIAKLREKAPQADAATEPLEPTPHSDSQAQTDAPAAVEMAQQTQVEGSDAAVQVATEHSDSQAQTDVKPVVEMAQQTPEMEGSDAAVQVASEMVEMAQQTAEMKGSDAAAQAEPPEQSDSQAQTDATSVVELVEMAQQTTDMEGSDAAVQVATEMVEMAQQTAELKGSDAAVQVATEPTPHSDSQAQTDGENGGGNDPSPVVEMVEKAQQTAEEVKEASDAAVKVAPEPAGEVPEPTPKVYSDSQAQTDADIVNVSPAVEMVEMAQQTAEEERTVPDAAVQGAPEPAGEAPEPTPKVYSDSQAQTDADIVNVSPAVEMVEMAQQTAGEEKTASDEAVQVDPEPACEPPEPAPKVYSDSQAQTYIIPVVEKAQQTAEWENVSAIVSPRPKVKHLGREIEVAQKTFEDEKKRAEEARAVAEETTGKSDSDKNADLEAAANAAAARDDAERWVKDLQRELDEVRRAEAEDEKKKAEEARQAAEAAAKVDSGGKADLEAPRKRGKQLEREIEVAQKTFEDEKKRADEARVVAEEMTGKSDSDKNADLEAAANAAAARDNAERWVKDLQRELDEVRRAEAKDEKKKADTTVVPEKDVPWKTDGPKPADPEAPKTKETADDISPPNPLQRPDVQETATQFEKGADPWGEDKSVQVSADDPVLPVPSPRPDVAEKETQVSDIGPAPPDTPDVQETATQIEEGAGPRGEDKSVQVSDPVPDPVPPDLLQRPDVQEAATQFEKGADPWGDDKSVQVSPRVVDGGSQTHPHPAPHPPPPSPVIVPPKPPCQESATQFEEGIFPPRKPPTPGPGKEKSSQVSPQVVDGGSQTHPHPVPHPPPPSPPRNIIIDNRVFPQPSPPVPPPTPPAPKPSIFAGCFNWNPKSWLCPIKKGKKIGMSSGTGTDSQDDCCCCCCCCWRYCCCKR</sequence>
<feature type="region of interest" description="Disordered" evidence="1">
    <location>
        <begin position="632"/>
        <end position="728"/>
    </location>
</feature>
<feature type="compositionally biased region" description="Basic and acidic residues" evidence="1">
    <location>
        <begin position="807"/>
        <end position="817"/>
    </location>
</feature>
<feature type="region of interest" description="Disordered" evidence="1">
    <location>
        <begin position="1"/>
        <end position="74"/>
    </location>
</feature>
<feature type="compositionally biased region" description="Pro residues" evidence="1">
    <location>
        <begin position="932"/>
        <end position="950"/>
    </location>
</feature>
<feature type="compositionally biased region" description="Polar residues" evidence="1">
    <location>
        <begin position="350"/>
        <end position="361"/>
    </location>
</feature>
<feature type="compositionally biased region" description="Basic and acidic residues" evidence="1">
    <location>
        <begin position="658"/>
        <end position="713"/>
    </location>
</feature>
<feature type="region of interest" description="Disordered" evidence="1">
    <location>
        <begin position="334"/>
        <end position="420"/>
    </location>
</feature>
<feature type="compositionally biased region" description="Polar residues" evidence="1">
    <location>
        <begin position="56"/>
        <end position="65"/>
    </location>
</feature>
<feature type="region of interest" description="Disordered" evidence="1">
    <location>
        <begin position="743"/>
        <end position="1028"/>
    </location>
</feature>
<reference evidence="2" key="1">
    <citation type="submission" date="2017-08" db="EMBL/GenBank/DDBJ databases">
        <authorList>
            <person name="Polle J.E."/>
            <person name="Barry K."/>
            <person name="Cushman J."/>
            <person name="Schmutz J."/>
            <person name="Tran D."/>
            <person name="Hathwaick L.T."/>
            <person name="Yim W.C."/>
            <person name="Jenkins J."/>
            <person name="Mckie-Krisberg Z.M."/>
            <person name="Prochnik S."/>
            <person name="Lindquist E."/>
            <person name="Dockter R.B."/>
            <person name="Adam C."/>
            <person name="Molina H."/>
            <person name="Bunkerborg J."/>
            <person name="Jin E."/>
            <person name="Buchheim M."/>
            <person name="Magnuson J."/>
        </authorList>
    </citation>
    <scope>NUCLEOTIDE SEQUENCE</scope>
    <source>
        <strain evidence="2">CCAP 19/18</strain>
    </source>
</reference>
<evidence type="ECO:0000313" key="2">
    <source>
        <dbReference type="EMBL" id="KAF5828613.1"/>
    </source>
</evidence>
<feature type="compositionally biased region" description="Basic and acidic residues" evidence="1">
    <location>
        <begin position="574"/>
        <end position="603"/>
    </location>
</feature>
<feature type="compositionally biased region" description="Basic and acidic residues" evidence="1">
    <location>
        <begin position="743"/>
        <end position="784"/>
    </location>
</feature>
<feature type="region of interest" description="Disordered" evidence="1">
    <location>
        <begin position="178"/>
        <end position="298"/>
    </location>
</feature>
<feature type="compositionally biased region" description="Pro residues" evidence="1">
    <location>
        <begin position="995"/>
        <end position="1006"/>
    </location>
</feature>
<feature type="compositionally biased region" description="Low complexity" evidence="1">
    <location>
        <begin position="453"/>
        <end position="462"/>
    </location>
</feature>
<dbReference type="Proteomes" id="UP000815325">
    <property type="component" value="Unassembled WGS sequence"/>
</dbReference>
<gene>
    <name evidence="2" type="ORF">DUNSADRAFT_17315</name>
</gene>
<feature type="region of interest" description="Disordered" evidence="1">
    <location>
        <begin position="574"/>
        <end position="617"/>
    </location>
</feature>
<feature type="compositionally biased region" description="Polar residues" evidence="1">
    <location>
        <begin position="288"/>
        <end position="298"/>
    </location>
</feature>
<keyword evidence="3" id="KW-1185">Reference proteome</keyword>
<feature type="compositionally biased region" description="Basic and acidic residues" evidence="1">
    <location>
        <begin position="632"/>
        <end position="648"/>
    </location>
</feature>
<feature type="region of interest" description="Disordered" evidence="1">
    <location>
        <begin position="435"/>
        <end position="476"/>
    </location>
</feature>
<evidence type="ECO:0000313" key="3">
    <source>
        <dbReference type="Proteomes" id="UP000815325"/>
    </source>
</evidence>
<feature type="compositionally biased region" description="Low complexity" evidence="1">
    <location>
        <begin position="392"/>
        <end position="405"/>
    </location>
</feature>
<feature type="compositionally biased region" description="Low complexity" evidence="1">
    <location>
        <begin position="13"/>
        <end position="28"/>
    </location>
</feature>
<protein>
    <submittedName>
        <fullName evidence="2">Uncharacterized protein</fullName>
    </submittedName>
</protein>
<organism evidence="2 3">
    <name type="scientific">Dunaliella salina</name>
    <name type="common">Green alga</name>
    <name type="synonym">Protococcus salinus</name>
    <dbReference type="NCBI Taxonomy" id="3046"/>
    <lineage>
        <taxon>Eukaryota</taxon>
        <taxon>Viridiplantae</taxon>
        <taxon>Chlorophyta</taxon>
        <taxon>core chlorophytes</taxon>
        <taxon>Chlorophyceae</taxon>
        <taxon>CS clade</taxon>
        <taxon>Chlamydomonadales</taxon>
        <taxon>Dunaliellaceae</taxon>
        <taxon>Dunaliella</taxon>
    </lineage>
</organism>
<feature type="compositionally biased region" description="Pro residues" evidence="1">
    <location>
        <begin position="1018"/>
        <end position="1028"/>
    </location>
</feature>
<feature type="compositionally biased region" description="Basic and acidic residues" evidence="1">
    <location>
        <begin position="905"/>
        <end position="915"/>
    </location>
</feature>
<accession>A0ABQ7G1Y3</accession>
<name>A0ABQ7G1Y3_DUNSA</name>